<proteinExistence type="predicted"/>
<dbReference type="OrthoDB" id="5419426at2"/>
<dbReference type="Gene3D" id="3.40.630.30">
    <property type="match status" value="1"/>
</dbReference>
<dbReference type="PANTHER" id="PTHR10545:SF29">
    <property type="entry name" value="GH14572P-RELATED"/>
    <property type="match status" value="1"/>
</dbReference>
<evidence type="ECO:0000313" key="5">
    <source>
        <dbReference type="Proteomes" id="UP000321532"/>
    </source>
</evidence>
<dbReference type="InterPro" id="IPR016181">
    <property type="entry name" value="Acyl_CoA_acyltransferase"/>
</dbReference>
<dbReference type="SUPFAM" id="SSF55729">
    <property type="entry name" value="Acyl-CoA N-acyltransferases (Nat)"/>
    <property type="match status" value="1"/>
</dbReference>
<accession>A0A512B1D6</accession>
<dbReference type="InterPro" id="IPR051016">
    <property type="entry name" value="Diverse_Substrate_AcTransf"/>
</dbReference>
<dbReference type="AlphaFoldDB" id="A0A512B1D6"/>
<comment type="caution">
    <text evidence="4">The sequence shown here is derived from an EMBL/GenBank/DDBJ whole genome shotgun (WGS) entry which is preliminary data.</text>
</comment>
<dbReference type="PROSITE" id="PS51186">
    <property type="entry name" value="GNAT"/>
    <property type="match status" value="1"/>
</dbReference>
<gene>
    <name evidence="4" type="ORF">AAE02nite_34340</name>
</gene>
<protein>
    <recommendedName>
        <fullName evidence="3">N-acetyltransferase domain-containing protein</fullName>
    </recommendedName>
</protein>
<dbReference type="InterPro" id="IPR000182">
    <property type="entry name" value="GNAT_dom"/>
</dbReference>
<evidence type="ECO:0000259" key="3">
    <source>
        <dbReference type="PROSITE" id="PS51186"/>
    </source>
</evidence>
<dbReference type="Pfam" id="PF00583">
    <property type="entry name" value="Acetyltransf_1"/>
    <property type="match status" value="1"/>
</dbReference>
<dbReference type="EMBL" id="BJYS01000027">
    <property type="protein sequence ID" value="GEO05770.1"/>
    <property type="molecule type" value="Genomic_DNA"/>
</dbReference>
<keyword evidence="1" id="KW-0808">Transferase</keyword>
<sequence length="150" mass="17274">MHLHYEIASLGHLPQLLDMQEAFYAIDNYPFDRPKAEGVMRHFLQTPALGIIWVVKPAPAAEIFGYLAFTFCYSFEFGGKIAFLDEFYLKADFRGRGLGRQILSYALQQAAELGLQVIHLEAERHNQAGKSLYHKFGFRDHDRHLMTKII</sequence>
<evidence type="ECO:0000256" key="2">
    <source>
        <dbReference type="ARBA" id="ARBA00023315"/>
    </source>
</evidence>
<dbReference type="Proteomes" id="UP000321532">
    <property type="component" value="Unassembled WGS sequence"/>
</dbReference>
<keyword evidence="2" id="KW-0012">Acyltransferase</keyword>
<evidence type="ECO:0000313" key="4">
    <source>
        <dbReference type="EMBL" id="GEO05770.1"/>
    </source>
</evidence>
<evidence type="ECO:0000256" key="1">
    <source>
        <dbReference type="ARBA" id="ARBA00022679"/>
    </source>
</evidence>
<name>A0A512B1D6_9BACT</name>
<dbReference type="RefSeq" id="WP_146900476.1">
    <property type="nucleotide sequence ID" value="NZ_BJYS01000027.1"/>
</dbReference>
<organism evidence="4 5">
    <name type="scientific">Adhaeribacter aerolatus</name>
    <dbReference type="NCBI Taxonomy" id="670289"/>
    <lineage>
        <taxon>Bacteria</taxon>
        <taxon>Pseudomonadati</taxon>
        <taxon>Bacteroidota</taxon>
        <taxon>Cytophagia</taxon>
        <taxon>Cytophagales</taxon>
        <taxon>Hymenobacteraceae</taxon>
        <taxon>Adhaeribacter</taxon>
    </lineage>
</organism>
<dbReference type="GO" id="GO:0008080">
    <property type="term" value="F:N-acetyltransferase activity"/>
    <property type="evidence" value="ECO:0007669"/>
    <property type="project" value="TreeGrafter"/>
</dbReference>
<keyword evidence="5" id="KW-1185">Reference proteome</keyword>
<dbReference type="PANTHER" id="PTHR10545">
    <property type="entry name" value="DIAMINE N-ACETYLTRANSFERASE"/>
    <property type="match status" value="1"/>
</dbReference>
<feature type="domain" description="N-acetyltransferase" evidence="3">
    <location>
        <begin position="3"/>
        <end position="150"/>
    </location>
</feature>
<dbReference type="CDD" id="cd04301">
    <property type="entry name" value="NAT_SF"/>
    <property type="match status" value="1"/>
</dbReference>
<reference evidence="4 5" key="1">
    <citation type="submission" date="2019-07" db="EMBL/GenBank/DDBJ databases">
        <title>Whole genome shotgun sequence of Adhaeribacter aerolatus NBRC 106133.</title>
        <authorList>
            <person name="Hosoyama A."/>
            <person name="Uohara A."/>
            <person name="Ohji S."/>
            <person name="Ichikawa N."/>
        </authorList>
    </citation>
    <scope>NUCLEOTIDE SEQUENCE [LARGE SCALE GENOMIC DNA]</scope>
    <source>
        <strain evidence="4 5">NBRC 106133</strain>
    </source>
</reference>